<feature type="region of interest" description="Disordered" evidence="1">
    <location>
        <begin position="42"/>
        <end position="68"/>
    </location>
</feature>
<accession>A0A1D1Y1A6</accession>
<evidence type="ECO:0000313" key="2">
    <source>
        <dbReference type="EMBL" id="JAT48427.1"/>
    </source>
</evidence>
<dbReference type="GO" id="GO:0000502">
    <property type="term" value="C:proteasome complex"/>
    <property type="evidence" value="ECO:0007669"/>
    <property type="project" value="UniProtKB-KW"/>
</dbReference>
<dbReference type="EMBL" id="GDJX01019509">
    <property type="protein sequence ID" value="JAT48427.1"/>
    <property type="molecule type" value="Transcribed_RNA"/>
</dbReference>
<dbReference type="GO" id="GO:0043248">
    <property type="term" value="P:proteasome assembly"/>
    <property type="evidence" value="ECO:0007669"/>
    <property type="project" value="InterPro"/>
</dbReference>
<reference evidence="2" key="1">
    <citation type="submission" date="2015-07" db="EMBL/GenBank/DDBJ databases">
        <title>Transcriptome Assembly of Anthurium amnicola.</title>
        <authorList>
            <person name="Suzuki J."/>
        </authorList>
    </citation>
    <scope>NUCLEOTIDE SEQUENCE</scope>
</reference>
<keyword evidence="2" id="KW-0647">Proteasome</keyword>
<feature type="non-terminal residue" evidence="2">
    <location>
        <position position="1"/>
    </location>
</feature>
<evidence type="ECO:0000256" key="1">
    <source>
        <dbReference type="SAM" id="MobiDB-lite"/>
    </source>
</evidence>
<name>A0A1D1Y1A6_9ARAE</name>
<sequence length="188" mass="19777">VGAVGPSGKQSRRRRRRLPVRALAFGWGLMAGGELHGRLSELGVGGAPDAQGSTSSGDGAAGGGGGDEEGGDLQVTCFTEEVHEVALHYQIIRLQKQIYVWIGCNSAKFGHLYAAATTRPSNMVSVTSLLGGGSDIVGSSIARRLVLKTGLNIVLACNIPKDSPMLEANAERKLVEKLRSLGYIKYKS</sequence>
<dbReference type="Pfam" id="PF16093">
    <property type="entry name" value="PAC4"/>
    <property type="match status" value="1"/>
</dbReference>
<proteinExistence type="predicted"/>
<gene>
    <name evidence="2" type="primary">PSMG4_1</name>
    <name evidence="2" type="ORF">g.125035</name>
</gene>
<protein>
    <submittedName>
        <fullName evidence="2">Proteasome assembly chaperone 4</fullName>
    </submittedName>
</protein>
<dbReference type="PANTHER" id="PTHR33559">
    <property type="entry name" value="PROTEASOME ASSEMBLY CHAPERONE 4"/>
    <property type="match status" value="1"/>
</dbReference>
<dbReference type="PANTHER" id="PTHR33559:SF1">
    <property type="entry name" value="PROTEASOME ASSEMBLY CHAPERONE 4"/>
    <property type="match status" value="1"/>
</dbReference>
<dbReference type="InterPro" id="IPR032157">
    <property type="entry name" value="PAC4"/>
</dbReference>
<dbReference type="AlphaFoldDB" id="A0A1D1Y1A6"/>
<organism evidence="2">
    <name type="scientific">Anthurium amnicola</name>
    <dbReference type="NCBI Taxonomy" id="1678845"/>
    <lineage>
        <taxon>Eukaryota</taxon>
        <taxon>Viridiplantae</taxon>
        <taxon>Streptophyta</taxon>
        <taxon>Embryophyta</taxon>
        <taxon>Tracheophyta</taxon>
        <taxon>Spermatophyta</taxon>
        <taxon>Magnoliopsida</taxon>
        <taxon>Liliopsida</taxon>
        <taxon>Araceae</taxon>
        <taxon>Pothoideae</taxon>
        <taxon>Potheae</taxon>
        <taxon>Anthurium</taxon>
    </lineage>
</organism>